<name>A0AAU9KBG2_9CILI</name>
<proteinExistence type="predicted"/>
<evidence type="ECO:0000313" key="2">
    <source>
        <dbReference type="Proteomes" id="UP001162131"/>
    </source>
</evidence>
<accession>A0AAU9KBG2</accession>
<organism evidence="1 2">
    <name type="scientific">Blepharisma stoltei</name>
    <dbReference type="NCBI Taxonomy" id="1481888"/>
    <lineage>
        <taxon>Eukaryota</taxon>
        <taxon>Sar</taxon>
        <taxon>Alveolata</taxon>
        <taxon>Ciliophora</taxon>
        <taxon>Postciliodesmatophora</taxon>
        <taxon>Heterotrichea</taxon>
        <taxon>Heterotrichida</taxon>
        <taxon>Blepharismidae</taxon>
        <taxon>Blepharisma</taxon>
    </lineage>
</organism>
<dbReference type="AlphaFoldDB" id="A0AAU9KBG2"/>
<comment type="caution">
    <text evidence="1">The sequence shown here is derived from an EMBL/GenBank/DDBJ whole genome shotgun (WGS) entry which is preliminary data.</text>
</comment>
<keyword evidence="2" id="KW-1185">Reference proteome</keyword>
<evidence type="ECO:0000313" key="1">
    <source>
        <dbReference type="EMBL" id="CAG9335828.1"/>
    </source>
</evidence>
<gene>
    <name evidence="1" type="ORF">BSTOLATCC_MIC65148</name>
</gene>
<dbReference type="Proteomes" id="UP001162131">
    <property type="component" value="Unassembled WGS sequence"/>
</dbReference>
<reference evidence="1" key="1">
    <citation type="submission" date="2021-09" db="EMBL/GenBank/DDBJ databases">
        <authorList>
            <consortium name="AG Swart"/>
            <person name="Singh M."/>
            <person name="Singh A."/>
            <person name="Seah K."/>
            <person name="Emmerich C."/>
        </authorList>
    </citation>
    <scope>NUCLEOTIDE SEQUENCE</scope>
    <source>
        <strain evidence="1">ATCC30299</strain>
    </source>
</reference>
<sequence length="284" mass="33889">MKLPLFEKDKAIEHQYLWYSPDFDNENCVFYRLDLENFNANRLQKSGFLYLYENDFLWDRRMRTRFFYICKDNDLEIGAYLLSRVGGWTRGFCKSGNFIYNFTKTQYIGVAGFRFNLLKWRAEWLSILPKDAKIKSIIEFDGKIVISTLHSKWLFIYDCFTNSHSKIKSIFDQSGMKHFYKNKNKLYIFDYGKNIIYVTKSCFGEWEVLSKICENIDYIGTEWFPQLYSYYKDSIYISIKGKIYRYDFDEKGLILIGEIILDKDNTGVTVPSFCHFQDNSKASI</sequence>
<protein>
    <submittedName>
        <fullName evidence="1">Uncharacterized protein</fullName>
    </submittedName>
</protein>
<dbReference type="EMBL" id="CAJZBQ010000063">
    <property type="protein sequence ID" value="CAG9335828.1"/>
    <property type="molecule type" value="Genomic_DNA"/>
</dbReference>